<dbReference type="SUPFAM" id="SSF81296">
    <property type="entry name" value="E set domains"/>
    <property type="match status" value="4"/>
</dbReference>
<evidence type="ECO:0000256" key="2">
    <source>
        <dbReference type="SAM" id="SignalP"/>
    </source>
</evidence>
<name>A0ABP8LX82_9BACT</name>
<dbReference type="CDD" id="cd00102">
    <property type="entry name" value="IPT"/>
    <property type="match status" value="2"/>
</dbReference>
<protein>
    <recommendedName>
        <fullName evidence="3">IPT/TIG domain-containing protein</fullName>
    </recommendedName>
</protein>
<dbReference type="EMBL" id="BAABHC010000016">
    <property type="protein sequence ID" value="GAA4438698.1"/>
    <property type="molecule type" value="Genomic_DNA"/>
</dbReference>
<organism evidence="4 5">
    <name type="scientific">Pontibacter saemangeumensis</name>
    <dbReference type="NCBI Taxonomy" id="1084525"/>
    <lineage>
        <taxon>Bacteria</taxon>
        <taxon>Pseudomonadati</taxon>
        <taxon>Bacteroidota</taxon>
        <taxon>Cytophagia</taxon>
        <taxon>Cytophagales</taxon>
        <taxon>Hymenobacteraceae</taxon>
        <taxon>Pontibacter</taxon>
    </lineage>
</organism>
<keyword evidence="5" id="KW-1185">Reference proteome</keyword>
<comment type="caution">
    <text evidence="4">The sequence shown here is derived from an EMBL/GenBank/DDBJ whole genome shotgun (WGS) entry which is preliminary data.</text>
</comment>
<accession>A0ABP8LX82</accession>
<keyword evidence="2" id="KW-0732">Signal</keyword>
<dbReference type="InterPro" id="IPR014756">
    <property type="entry name" value="Ig_E-set"/>
</dbReference>
<proteinExistence type="predicted"/>
<sequence length="684" mass="72190">MKIFYNTRLLLLLCLVLSFGIITSCDDDDDENGPNAGQVELLSFGPTGVKHGEEIRFIGHNLNQVESIELPGVNVPKSAFKSQTPELIVLVVPEEATEGYVTLKTASGDIQSKTVLSFEVPITIASVTAEARPGANITITGTKLNWVEGVVFESDTVKEFVSQSMTELVLQVPATAKTGKLLLVGGGTEPSFVETEEELIVTLPKVTALTPAALNTGADLTIKGTDLDLVKAVLFNGVGEAMVSEFVSQSATELVVKVPGNAKTGVLTLVANSDVEVETTQELAIALPAVTSLAPGAVKHGDNLTITGTNLNLVKEIKFKGVGEAKATEFVSQSATQIVVKVPDNTNNGTLTLVANSGEEVATTQEVTVILPVITSVSPSPVDPGQNLTINGTNLDLVKSIEFKGGTKVTSFVSQTPTQIVVKVPMNATKGALKIVTVKDYEVATTAQVNIILPIITSLTPEPVIAGNYLTISGKELDQVKSVIFTGGATVSTFVAQNANQIVLAVPATAKTGVLKLITHSGFEVATDKQAQIGSAAPNISYYIYNDALSAEWDKWGGWGTTAQEMANTENVSRGANAIKVSYNDAYGALQLHPKEANVLTKADYTHLVLYVRGTKDSRIAVQAKNTGGTSSADVPFDVKAGEYKLIEIPLSSLGDLSGGLAELYIKNYGENPNTIYIDDIGLR</sequence>
<feature type="chain" id="PRO_5047482215" description="IPT/TIG domain-containing protein" evidence="2">
    <location>
        <begin position="25"/>
        <end position="684"/>
    </location>
</feature>
<gene>
    <name evidence="4" type="ORF">GCM10023188_34430</name>
</gene>
<feature type="domain" description="IPT/TIG" evidence="3">
    <location>
        <begin position="288"/>
        <end position="358"/>
    </location>
</feature>
<dbReference type="Gene3D" id="2.60.40.10">
    <property type="entry name" value="Immunoglobulins"/>
    <property type="match status" value="6"/>
</dbReference>
<dbReference type="Gene3D" id="2.60.120.430">
    <property type="entry name" value="Galactose-binding lectin"/>
    <property type="match status" value="1"/>
</dbReference>
<evidence type="ECO:0000313" key="4">
    <source>
        <dbReference type="EMBL" id="GAA4438698.1"/>
    </source>
</evidence>
<dbReference type="RefSeq" id="WP_345160782.1">
    <property type="nucleotide sequence ID" value="NZ_BAABHC010000016.1"/>
</dbReference>
<dbReference type="InterPro" id="IPR013783">
    <property type="entry name" value="Ig-like_fold"/>
</dbReference>
<evidence type="ECO:0000259" key="3">
    <source>
        <dbReference type="Pfam" id="PF01833"/>
    </source>
</evidence>
<dbReference type="PROSITE" id="PS51257">
    <property type="entry name" value="PROKAR_LIPOPROTEIN"/>
    <property type="match status" value="1"/>
</dbReference>
<dbReference type="Proteomes" id="UP001500552">
    <property type="component" value="Unassembled WGS sequence"/>
</dbReference>
<feature type="signal peptide" evidence="2">
    <location>
        <begin position="1"/>
        <end position="24"/>
    </location>
</feature>
<reference evidence="5" key="1">
    <citation type="journal article" date="2019" name="Int. J. Syst. Evol. Microbiol.">
        <title>The Global Catalogue of Microorganisms (GCM) 10K type strain sequencing project: providing services to taxonomists for standard genome sequencing and annotation.</title>
        <authorList>
            <consortium name="The Broad Institute Genomics Platform"/>
            <consortium name="The Broad Institute Genome Sequencing Center for Infectious Disease"/>
            <person name="Wu L."/>
            <person name="Ma J."/>
        </authorList>
    </citation>
    <scope>NUCLEOTIDE SEQUENCE [LARGE SCALE GENOMIC DNA]</scope>
    <source>
        <strain evidence="5">JCM 17926</strain>
    </source>
</reference>
<keyword evidence="1" id="KW-0325">Glycoprotein</keyword>
<dbReference type="InterPro" id="IPR002909">
    <property type="entry name" value="IPT_dom"/>
</dbReference>
<dbReference type="PANTHER" id="PTHR31341">
    <property type="entry name" value="IPT/TIG DOMAIN-CONTAINING PROTEIN-RELATED-RELATED"/>
    <property type="match status" value="1"/>
</dbReference>
<feature type="domain" description="IPT/TIG" evidence="3">
    <location>
        <begin position="372"/>
        <end position="440"/>
    </location>
</feature>
<evidence type="ECO:0000313" key="5">
    <source>
        <dbReference type="Proteomes" id="UP001500552"/>
    </source>
</evidence>
<dbReference type="Pfam" id="PF01833">
    <property type="entry name" value="TIG"/>
    <property type="match status" value="2"/>
</dbReference>
<evidence type="ECO:0000256" key="1">
    <source>
        <dbReference type="ARBA" id="ARBA00023180"/>
    </source>
</evidence>
<dbReference type="InterPro" id="IPR052014">
    <property type="entry name" value="Dictyostelium_Tiger"/>
</dbReference>